<feature type="region of interest" description="Disordered" evidence="1">
    <location>
        <begin position="1"/>
        <end position="103"/>
    </location>
</feature>
<reference evidence="2" key="1">
    <citation type="submission" date="2021-01" db="EMBL/GenBank/DDBJ databases">
        <title>A chromosome-scale assembly of European eel, Anguilla anguilla.</title>
        <authorList>
            <person name="Henkel C."/>
            <person name="Jong-Raadsen S.A."/>
            <person name="Dufour S."/>
            <person name="Weltzien F.-A."/>
            <person name="Palstra A.P."/>
            <person name="Pelster B."/>
            <person name="Spaink H.P."/>
            <person name="Van Den Thillart G.E."/>
            <person name="Jansen H."/>
            <person name="Zahm M."/>
            <person name="Klopp C."/>
            <person name="Cedric C."/>
            <person name="Louis A."/>
            <person name="Berthelot C."/>
            <person name="Parey E."/>
            <person name="Roest Crollius H."/>
            <person name="Montfort J."/>
            <person name="Robinson-Rechavi M."/>
            <person name="Bucao C."/>
            <person name="Bouchez O."/>
            <person name="Gislard M."/>
            <person name="Lluch J."/>
            <person name="Milhes M."/>
            <person name="Lampietro C."/>
            <person name="Lopez Roques C."/>
            <person name="Donnadieu C."/>
            <person name="Braasch I."/>
            <person name="Desvignes T."/>
            <person name="Postlethwait J."/>
            <person name="Bobe J."/>
            <person name="Guiguen Y."/>
            <person name="Dirks R."/>
        </authorList>
    </citation>
    <scope>NUCLEOTIDE SEQUENCE</scope>
    <source>
        <strain evidence="2">Tag_6206</strain>
        <tissue evidence="2">Liver</tissue>
    </source>
</reference>
<name>A0A9D3LVJ0_ANGAN</name>
<feature type="compositionally biased region" description="Low complexity" evidence="1">
    <location>
        <begin position="214"/>
        <end position="232"/>
    </location>
</feature>
<keyword evidence="3" id="KW-1185">Reference proteome</keyword>
<feature type="compositionally biased region" description="Low complexity" evidence="1">
    <location>
        <begin position="79"/>
        <end position="89"/>
    </location>
</feature>
<dbReference type="Proteomes" id="UP001044222">
    <property type="component" value="Chromosome 14"/>
</dbReference>
<feature type="region of interest" description="Disordered" evidence="1">
    <location>
        <begin position="141"/>
        <end position="257"/>
    </location>
</feature>
<sequence length="257" mass="25230">MTDGGPKMGQNLGPALAVGPSPGSQDVGAQILSLLGQLPSGPLEERGPEESSGAPIAGHTASAGTLVTLESREPPETRLPGACSPGAGLAPPPSPGDTPSSLQLAESFPFMSQEQLLQLLSTHSGLPSLLAPPSWAPCPSACGWGAGRARPRPRPRPRLRPAGRAAEPRLPAEHPARHAGCSGDLPVSLLGLLNAPPPAPAPPGAGGEAGGPAGAAHRLPPAGPAAGRPAAAGGAGPAAGPPPAAPALPRPCRRAWP</sequence>
<feature type="compositionally biased region" description="Gly residues" evidence="1">
    <location>
        <begin position="204"/>
        <end position="213"/>
    </location>
</feature>
<dbReference type="AlphaFoldDB" id="A0A9D3LVJ0"/>
<feature type="compositionally biased region" description="Pro residues" evidence="1">
    <location>
        <begin position="239"/>
        <end position="249"/>
    </location>
</feature>
<proteinExistence type="predicted"/>
<comment type="caution">
    <text evidence="2">The sequence shown here is derived from an EMBL/GenBank/DDBJ whole genome shotgun (WGS) entry which is preliminary data.</text>
</comment>
<feature type="compositionally biased region" description="Low complexity" evidence="1">
    <location>
        <begin position="30"/>
        <end position="42"/>
    </location>
</feature>
<dbReference type="EMBL" id="JAFIRN010000014">
    <property type="protein sequence ID" value="KAG5836514.1"/>
    <property type="molecule type" value="Genomic_DNA"/>
</dbReference>
<evidence type="ECO:0000313" key="2">
    <source>
        <dbReference type="EMBL" id="KAG5836514.1"/>
    </source>
</evidence>
<evidence type="ECO:0000313" key="3">
    <source>
        <dbReference type="Proteomes" id="UP001044222"/>
    </source>
</evidence>
<feature type="compositionally biased region" description="Basic residues" evidence="1">
    <location>
        <begin position="149"/>
        <end position="161"/>
    </location>
</feature>
<evidence type="ECO:0000256" key="1">
    <source>
        <dbReference type="SAM" id="MobiDB-lite"/>
    </source>
</evidence>
<gene>
    <name evidence="2" type="ORF">ANANG_G00256120</name>
</gene>
<protein>
    <submittedName>
        <fullName evidence="2">Uncharacterized protein</fullName>
    </submittedName>
</protein>
<organism evidence="2 3">
    <name type="scientific">Anguilla anguilla</name>
    <name type="common">European freshwater eel</name>
    <name type="synonym">Muraena anguilla</name>
    <dbReference type="NCBI Taxonomy" id="7936"/>
    <lineage>
        <taxon>Eukaryota</taxon>
        <taxon>Metazoa</taxon>
        <taxon>Chordata</taxon>
        <taxon>Craniata</taxon>
        <taxon>Vertebrata</taxon>
        <taxon>Euteleostomi</taxon>
        <taxon>Actinopterygii</taxon>
        <taxon>Neopterygii</taxon>
        <taxon>Teleostei</taxon>
        <taxon>Anguilliformes</taxon>
        <taxon>Anguillidae</taxon>
        <taxon>Anguilla</taxon>
    </lineage>
</organism>
<accession>A0A9D3LVJ0</accession>
<feature type="compositionally biased region" description="Basic and acidic residues" evidence="1">
    <location>
        <begin position="166"/>
        <end position="176"/>
    </location>
</feature>